<evidence type="ECO:0008006" key="6">
    <source>
        <dbReference type="Google" id="ProtNLM"/>
    </source>
</evidence>
<comment type="caution">
    <text evidence="4">The sequence shown here is derived from an EMBL/GenBank/DDBJ whole genome shotgun (WGS) entry which is preliminary data.</text>
</comment>
<keyword evidence="3" id="KW-0560">Oxidoreductase</keyword>
<organism evidence="4 5">
    <name type="scientific">Aspergillus felis</name>
    <dbReference type="NCBI Taxonomy" id="1287682"/>
    <lineage>
        <taxon>Eukaryota</taxon>
        <taxon>Fungi</taxon>
        <taxon>Dikarya</taxon>
        <taxon>Ascomycota</taxon>
        <taxon>Pezizomycotina</taxon>
        <taxon>Eurotiomycetes</taxon>
        <taxon>Eurotiomycetidae</taxon>
        <taxon>Eurotiales</taxon>
        <taxon>Aspergillaceae</taxon>
        <taxon>Aspergillus</taxon>
        <taxon>Aspergillus subgen. Fumigati</taxon>
    </lineage>
</organism>
<dbReference type="Gene3D" id="3.40.50.720">
    <property type="entry name" value="NAD(P)-binding Rossmann-like Domain"/>
    <property type="match status" value="1"/>
</dbReference>
<dbReference type="SUPFAM" id="SSF51735">
    <property type="entry name" value="NAD(P)-binding Rossmann-fold domains"/>
    <property type="match status" value="1"/>
</dbReference>
<dbReference type="PRINTS" id="PR00081">
    <property type="entry name" value="GDHRDH"/>
</dbReference>
<keyword evidence="2" id="KW-0521">NADP</keyword>
<comment type="similarity">
    <text evidence="1">Belongs to the short-chain dehydrogenases/reductases (SDR) family.</text>
</comment>
<dbReference type="InterPro" id="IPR002347">
    <property type="entry name" value="SDR_fam"/>
</dbReference>
<evidence type="ECO:0000256" key="1">
    <source>
        <dbReference type="ARBA" id="ARBA00006484"/>
    </source>
</evidence>
<evidence type="ECO:0000313" key="5">
    <source>
        <dbReference type="Proteomes" id="UP000654922"/>
    </source>
</evidence>
<dbReference type="AlphaFoldDB" id="A0A8H6PS29"/>
<name>A0A8H6PS29_9EURO</name>
<dbReference type="PANTHER" id="PTHR24320:SF282">
    <property type="entry name" value="WW DOMAIN-CONTAINING OXIDOREDUCTASE"/>
    <property type="match status" value="1"/>
</dbReference>
<dbReference type="InterPro" id="IPR036291">
    <property type="entry name" value="NAD(P)-bd_dom_sf"/>
</dbReference>
<reference evidence="4" key="1">
    <citation type="submission" date="2020-06" db="EMBL/GenBank/DDBJ databases">
        <title>Draft genome sequences of strains closely related to Aspergillus parafelis and Aspergillus hiratsukae.</title>
        <authorList>
            <person name="Dos Santos R.A.C."/>
            <person name="Rivero-Menendez O."/>
            <person name="Steenwyk J.L."/>
            <person name="Mead M.E."/>
            <person name="Goldman G.H."/>
            <person name="Alastruey-Izquierdo A."/>
            <person name="Rokas A."/>
        </authorList>
    </citation>
    <scope>NUCLEOTIDE SEQUENCE</scope>
    <source>
        <strain evidence="4">CNM-CM5623</strain>
    </source>
</reference>
<dbReference type="EMBL" id="JACBAE010001375">
    <property type="protein sequence ID" value="KAF7160021.1"/>
    <property type="molecule type" value="Genomic_DNA"/>
</dbReference>
<evidence type="ECO:0000256" key="3">
    <source>
        <dbReference type="ARBA" id="ARBA00023002"/>
    </source>
</evidence>
<evidence type="ECO:0000313" key="4">
    <source>
        <dbReference type="EMBL" id="KAF7160021.1"/>
    </source>
</evidence>
<evidence type="ECO:0000256" key="2">
    <source>
        <dbReference type="ARBA" id="ARBA00022857"/>
    </source>
</evidence>
<dbReference type="GO" id="GO:0016491">
    <property type="term" value="F:oxidoreductase activity"/>
    <property type="evidence" value="ECO:0007669"/>
    <property type="project" value="UniProtKB-KW"/>
</dbReference>
<proteinExistence type="inferred from homology"/>
<dbReference type="Proteomes" id="UP000654922">
    <property type="component" value="Unassembled WGS sequence"/>
</dbReference>
<protein>
    <recommendedName>
        <fullName evidence="6">Short-chain dehydrogenase</fullName>
    </recommendedName>
</protein>
<dbReference type="Pfam" id="PF00106">
    <property type="entry name" value="adh_short"/>
    <property type="match status" value="1"/>
</dbReference>
<gene>
    <name evidence="4" type="ORF">CNMCM5623_005567</name>
</gene>
<dbReference type="OrthoDB" id="191139at2759"/>
<accession>A0A8H6PS29</accession>
<sequence>MGRHESSTFAIDEIPDLSGYVIIVTGGNQGVGYATTLHLAKRHARVYLAARSKTRAMQAIEEMKRVDSSIDVRFLLLDLQSMASVKEAAEQFMREETQLDILIHNAGIMAVPYQVTDDGYESQIQTNYLSPYAFTRAILPALERAAAAHPGDPNRVRVVNVSSSGHNFAPSIGIDFEDINMSSHTGEFAPWRRYGQFKLAMIHNAYSLNERYKIRGITAYSLNPGNIKTNLQQNAASISGTIIRGLTFISQFSLLSTDDGSRTSLFCATSPNAPQSAAKYHEPFGKVSKKKFDHKQAEKLWDWTESELARFNIF</sequence>
<dbReference type="PANTHER" id="PTHR24320">
    <property type="entry name" value="RETINOL DEHYDROGENASE"/>
    <property type="match status" value="1"/>
</dbReference>